<feature type="region of interest" description="Disordered" evidence="1">
    <location>
        <begin position="30"/>
        <end position="84"/>
    </location>
</feature>
<organism evidence="2 3">
    <name type="scientific">Conidiobolus coronatus (strain ATCC 28846 / CBS 209.66 / NRRL 28638)</name>
    <name type="common">Delacroixia coronata</name>
    <dbReference type="NCBI Taxonomy" id="796925"/>
    <lineage>
        <taxon>Eukaryota</taxon>
        <taxon>Fungi</taxon>
        <taxon>Fungi incertae sedis</taxon>
        <taxon>Zoopagomycota</taxon>
        <taxon>Entomophthoromycotina</taxon>
        <taxon>Entomophthoromycetes</taxon>
        <taxon>Entomophthorales</taxon>
        <taxon>Ancylistaceae</taxon>
        <taxon>Conidiobolus</taxon>
    </lineage>
</organism>
<keyword evidence="3" id="KW-1185">Reference proteome</keyword>
<sequence>MKFLAPLAKPQAMVIIKPSQFLLYLKMPTSQQESEKPSVTSIPETTTDQKTEASTTTTTTAKKTTTTTTTTVATKDAPWTPPPPVATFGPSNGYMVVPSMMSMGLVYIGVTYLSEMI</sequence>
<evidence type="ECO:0000313" key="2">
    <source>
        <dbReference type="EMBL" id="KXN71332.1"/>
    </source>
</evidence>
<dbReference type="AlphaFoldDB" id="A0A137P8M7"/>
<accession>A0A137P8M7</accession>
<feature type="compositionally biased region" description="Low complexity" evidence="1">
    <location>
        <begin position="45"/>
        <end position="77"/>
    </location>
</feature>
<evidence type="ECO:0000256" key="1">
    <source>
        <dbReference type="SAM" id="MobiDB-lite"/>
    </source>
</evidence>
<dbReference type="EMBL" id="KQ964477">
    <property type="protein sequence ID" value="KXN71332.1"/>
    <property type="molecule type" value="Genomic_DNA"/>
</dbReference>
<dbReference type="Proteomes" id="UP000070444">
    <property type="component" value="Unassembled WGS sequence"/>
</dbReference>
<proteinExistence type="predicted"/>
<evidence type="ECO:0000313" key="3">
    <source>
        <dbReference type="Proteomes" id="UP000070444"/>
    </source>
</evidence>
<feature type="compositionally biased region" description="Polar residues" evidence="1">
    <location>
        <begin position="30"/>
        <end position="44"/>
    </location>
</feature>
<name>A0A137P8M7_CONC2</name>
<gene>
    <name evidence="2" type="ORF">CONCODRAFT_84747</name>
</gene>
<reference evidence="2 3" key="1">
    <citation type="journal article" date="2015" name="Genome Biol. Evol.">
        <title>Phylogenomic analyses indicate that early fungi evolved digesting cell walls of algal ancestors of land plants.</title>
        <authorList>
            <person name="Chang Y."/>
            <person name="Wang S."/>
            <person name="Sekimoto S."/>
            <person name="Aerts A.L."/>
            <person name="Choi C."/>
            <person name="Clum A."/>
            <person name="LaButti K.M."/>
            <person name="Lindquist E.A."/>
            <person name="Yee Ngan C."/>
            <person name="Ohm R.A."/>
            <person name="Salamov A.A."/>
            <person name="Grigoriev I.V."/>
            <person name="Spatafora J.W."/>
            <person name="Berbee M.L."/>
        </authorList>
    </citation>
    <scope>NUCLEOTIDE SEQUENCE [LARGE SCALE GENOMIC DNA]</scope>
    <source>
        <strain evidence="2 3">NRRL 28638</strain>
    </source>
</reference>
<protein>
    <submittedName>
        <fullName evidence="2">Uncharacterized protein</fullName>
    </submittedName>
</protein>